<protein>
    <recommendedName>
        <fullName evidence="2">LmbE family protein</fullName>
    </recommendedName>
</protein>
<dbReference type="GO" id="GO:0016811">
    <property type="term" value="F:hydrolase activity, acting on carbon-nitrogen (but not peptide) bonds, in linear amides"/>
    <property type="evidence" value="ECO:0007669"/>
    <property type="project" value="TreeGrafter"/>
</dbReference>
<dbReference type="EMBL" id="LAZR01020313">
    <property type="protein sequence ID" value="KKL89339.1"/>
    <property type="molecule type" value="Genomic_DNA"/>
</dbReference>
<dbReference type="InterPro" id="IPR003737">
    <property type="entry name" value="GlcNAc_PI_deacetylase-related"/>
</dbReference>
<dbReference type="SUPFAM" id="SSF102588">
    <property type="entry name" value="LmbE-like"/>
    <property type="match status" value="1"/>
</dbReference>
<dbReference type="PANTHER" id="PTHR12993">
    <property type="entry name" value="N-ACETYLGLUCOSAMINYL-PHOSPHATIDYLINOSITOL DE-N-ACETYLASE-RELATED"/>
    <property type="match status" value="1"/>
</dbReference>
<evidence type="ECO:0008006" key="2">
    <source>
        <dbReference type="Google" id="ProtNLM"/>
    </source>
</evidence>
<dbReference type="PANTHER" id="PTHR12993:SF29">
    <property type="entry name" value="BLR3841 PROTEIN"/>
    <property type="match status" value="1"/>
</dbReference>
<dbReference type="InterPro" id="IPR024078">
    <property type="entry name" value="LmbE-like_dom_sf"/>
</dbReference>
<name>A0A0F9FS61_9ZZZZ</name>
<gene>
    <name evidence="1" type="ORF">LCGC14_1915710</name>
</gene>
<dbReference type="AlphaFoldDB" id="A0A0F9FS61"/>
<comment type="caution">
    <text evidence="1">The sequence shown here is derived from an EMBL/GenBank/DDBJ whole genome shotgun (WGS) entry which is preliminary data.</text>
</comment>
<evidence type="ECO:0000313" key="1">
    <source>
        <dbReference type="EMBL" id="KKL89339.1"/>
    </source>
</evidence>
<dbReference type="Gene3D" id="3.40.50.10320">
    <property type="entry name" value="LmbE-like"/>
    <property type="match status" value="1"/>
</dbReference>
<proteinExistence type="predicted"/>
<accession>A0A0F9FS61</accession>
<organism evidence="1">
    <name type="scientific">marine sediment metagenome</name>
    <dbReference type="NCBI Taxonomy" id="412755"/>
    <lineage>
        <taxon>unclassified sequences</taxon>
        <taxon>metagenomes</taxon>
        <taxon>ecological metagenomes</taxon>
    </lineage>
</organism>
<reference evidence="1" key="1">
    <citation type="journal article" date="2015" name="Nature">
        <title>Complex archaea that bridge the gap between prokaryotes and eukaryotes.</title>
        <authorList>
            <person name="Spang A."/>
            <person name="Saw J.H."/>
            <person name="Jorgensen S.L."/>
            <person name="Zaremba-Niedzwiedzka K."/>
            <person name="Martijn J."/>
            <person name="Lind A.E."/>
            <person name="van Eijk R."/>
            <person name="Schleper C."/>
            <person name="Guy L."/>
            <person name="Ettema T.J."/>
        </authorList>
    </citation>
    <scope>NUCLEOTIDE SEQUENCE</scope>
</reference>
<dbReference type="Pfam" id="PF02585">
    <property type="entry name" value="PIG-L"/>
    <property type="match status" value="1"/>
</dbReference>
<sequence>MGVPLGLQERHLVHRKVIQNPVLVISPHTDDAELGCGGTIARLIEDGGNVQIVAFSAGHEPERLAAEYLRAGAIMRTPTRLYNIPVRHFGEARQTILDHLVCLRETLCPGTVFVPSAADLHQDHRVVHDEALRAFKQVTMWGYELPWNHVRFSAQGFVKLKPRHVARKQEALSCYESQQDRAYFSPSFTESLARVRGLQVGEEFAEAFEVIRSVV</sequence>